<reference evidence="2" key="1">
    <citation type="journal article" date="2019" name="Int. J. Syst. Evol. Microbiol.">
        <title>The Global Catalogue of Microorganisms (GCM) 10K type strain sequencing project: providing services to taxonomists for standard genome sequencing and annotation.</title>
        <authorList>
            <consortium name="The Broad Institute Genomics Platform"/>
            <consortium name="The Broad Institute Genome Sequencing Center for Infectious Disease"/>
            <person name="Wu L."/>
            <person name="Ma J."/>
        </authorList>
    </citation>
    <scope>NUCLEOTIDE SEQUENCE [LARGE SCALE GENOMIC DNA]</scope>
    <source>
        <strain evidence="2">DFY41</strain>
    </source>
</reference>
<keyword evidence="2" id="KW-1185">Reference proteome</keyword>
<evidence type="ECO:0000313" key="2">
    <source>
        <dbReference type="Proteomes" id="UP001596087"/>
    </source>
</evidence>
<accession>A0ABW0BL14</accession>
<gene>
    <name evidence="1" type="ORF">ACFPGP_13860</name>
</gene>
<name>A0ABW0BL14_9ACTN</name>
<dbReference type="RefSeq" id="WP_378591066.1">
    <property type="nucleotide sequence ID" value="NZ_JBHSKD010000017.1"/>
</dbReference>
<dbReference type="Proteomes" id="UP001596087">
    <property type="component" value="Unassembled WGS sequence"/>
</dbReference>
<sequence>MLTQLWIHAFALQAVEGRPLRLDHADDAEVAVILLLEVLEDAERAIARSMSDQHIPL</sequence>
<protein>
    <submittedName>
        <fullName evidence="1">Uncharacterized protein</fullName>
    </submittedName>
</protein>
<comment type="caution">
    <text evidence="1">The sequence shown here is derived from an EMBL/GenBank/DDBJ whole genome shotgun (WGS) entry which is preliminary data.</text>
</comment>
<evidence type="ECO:0000313" key="1">
    <source>
        <dbReference type="EMBL" id="MFC5177762.1"/>
    </source>
</evidence>
<organism evidence="1 2">
    <name type="scientific">Nocardioides taihuensis</name>
    <dbReference type="NCBI Taxonomy" id="1835606"/>
    <lineage>
        <taxon>Bacteria</taxon>
        <taxon>Bacillati</taxon>
        <taxon>Actinomycetota</taxon>
        <taxon>Actinomycetes</taxon>
        <taxon>Propionibacteriales</taxon>
        <taxon>Nocardioidaceae</taxon>
        <taxon>Nocardioides</taxon>
    </lineage>
</organism>
<proteinExistence type="predicted"/>
<dbReference type="EMBL" id="JBHSKD010000017">
    <property type="protein sequence ID" value="MFC5177762.1"/>
    <property type="molecule type" value="Genomic_DNA"/>
</dbReference>